<dbReference type="EMBL" id="HBUF01595422">
    <property type="protein sequence ID" value="CAG6774621.1"/>
    <property type="molecule type" value="Transcribed_RNA"/>
</dbReference>
<sequence>MSLVEDVRQDEDFVEVATDSTDTIFLQIPLFPVANEEYICTAGFLEASRGIVILIDLFGTFGLPMKRDVQGNIDKLAQVYNENVPANSNLIDLLKSELPQGGVAIESLLWLRRGLHFFYEFFELLRTDFENSKVKEDLKEYIRKAYDIHLRRHHGWFLQQTFRGLCTLAPKHHCLVRELALGKINMEAVVYKSMKEFMSHLNNNLTVLVNFYKTHNLE</sequence>
<dbReference type="EMBL" id="HBUF01330768">
    <property type="protein sequence ID" value="CAG6696932.1"/>
    <property type="molecule type" value="Transcribed_RNA"/>
</dbReference>
<evidence type="ECO:0000256" key="1">
    <source>
        <dbReference type="ARBA" id="ARBA00022448"/>
    </source>
</evidence>
<dbReference type="Pfam" id="PF08718">
    <property type="entry name" value="GLTP"/>
    <property type="match status" value="1"/>
</dbReference>
<protein>
    <submittedName>
        <fullName evidence="3">Glycolipid transfer protein</fullName>
    </submittedName>
</protein>
<proteinExistence type="predicted"/>
<reference evidence="3" key="1">
    <citation type="submission" date="2021-05" db="EMBL/GenBank/DDBJ databases">
        <authorList>
            <person name="Alioto T."/>
            <person name="Alioto T."/>
            <person name="Gomez Garrido J."/>
        </authorList>
    </citation>
    <scope>NUCLEOTIDE SEQUENCE</scope>
</reference>
<dbReference type="EMBL" id="HBUF01363758">
    <property type="protein sequence ID" value="CAG6722401.1"/>
    <property type="molecule type" value="Transcribed_RNA"/>
</dbReference>
<dbReference type="EMBL" id="HBUF01363757">
    <property type="protein sequence ID" value="CAG6722400.1"/>
    <property type="molecule type" value="Transcribed_RNA"/>
</dbReference>
<dbReference type="PANTHER" id="PTHR10219">
    <property type="entry name" value="GLYCOLIPID TRANSFER PROTEIN-RELATED"/>
    <property type="match status" value="1"/>
</dbReference>
<dbReference type="EMBL" id="HBUF01595423">
    <property type="protein sequence ID" value="CAG6774622.1"/>
    <property type="molecule type" value="Transcribed_RNA"/>
</dbReference>
<dbReference type="EMBL" id="HBUF01595424">
    <property type="protein sequence ID" value="CAG6774623.1"/>
    <property type="molecule type" value="Transcribed_RNA"/>
</dbReference>
<dbReference type="EMBL" id="HBUF01002542">
    <property type="protein sequence ID" value="CAG6606202.1"/>
    <property type="molecule type" value="Transcribed_RNA"/>
</dbReference>
<dbReference type="InterPro" id="IPR036497">
    <property type="entry name" value="GLTP_sf"/>
</dbReference>
<name>A0A8D8PLE6_9HEMI</name>
<keyword evidence="1" id="KW-0813">Transport</keyword>
<dbReference type="Gene3D" id="1.10.3520.10">
    <property type="entry name" value="Glycolipid transfer protein"/>
    <property type="match status" value="1"/>
</dbReference>
<dbReference type="GO" id="GO:0016020">
    <property type="term" value="C:membrane"/>
    <property type="evidence" value="ECO:0007669"/>
    <property type="project" value="TreeGrafter"/>
</dbReference>
<organism evidence="3">
    <name type="scientific">Cacopsylla melanoneura</name>
    <dbReference type="NCBI Taxonomy" id="428564"/>
    <lineage>
        <taxon>Eukaryota</taxon>
        <taxon>Metazoa</taxon>
        <taxon>Ecdysozoa</taxon>
        <taxon>Arthropoda</taxon>
        <taxon>Hexapoda</taxon>
        <taxon>Insecta</taxon>
        <taxon>Pterygota</taxon>
        <taxon>Neoptera</taxon>
        <taxon>Paraneoptera</taxon>
        <taxon>Hemiptera</taxon>
        <taxon>Sternorrhyncha</taxon>
        <taxon>Psylloidea</taxon>
        <taxon>Psyllidae</taxon>
        <taxon>Psyllinae</taxon>
        <taxon>Cacopsylla</taxon>
    </lineage>
</organism>
<feature type="domain" description="Glycolipid transfer protein" evidence="2">
    <location>
        <begin position="41"/>
        <end position="179"/>
    </location>
</feature>
<dbReference type="EMBL" id="HBUF01330767">
    <property type="protein sequence ID" value="CAG6696931.1"/>
    <property type="molecule type" value="Transcribed_RNA"/>
</dbReference>
<dbReference type="GO" id="GO:0005829">
    <property type="term" value="C:cytosol"/>
    <property type="evidence" value="ECO:0007669"/>
    <property type="project" value="TreeGrafter"/>
</dbReference>
<evidence type="ECO:0000259" key="2">
    <source>
        <dbReference type="Pfam" id="PF08718"/>
    </source>
</evidence>
<dbReference type="AlphaFoldDB" id="A0A8D8PLE6"/>
<dbReference type="GO" id="GO:1902387">
    <property type="term" value="F:ceramide 1-phosphate binding"/>
    <property type="evidence" value="ECO:0007669"/>
    <property type="project" value="TreeGrafter"/>
</dbReference>
<dbReference type="SUPFAM" id="SSF110004">
    <property type="entry name" value="Glycolipid transfer protein, GLTP"/>
    <property type="match status" value="1"/>
</dbReference>
<accession>A0A8D8PLE6</accession>
<dbReference type="InterPro" id="IPR014830">
    <property type="entry name" value="Glycolipid_transfer_prot_dom"/>
</dbReference>
<dbReference type="EMBL" id="HBUF01002541">
    <property type="protein sequence ID" value="CAG6606201.1"/>
    <property type="molecule type" value="Transcribed_RNA"/>
</dbReference>
<dbReference type="PANTHER" id="PTHR10219:SF25">
    <property type="entry name" value="PLECKSTRIN HOMOLOGY DOMAIN-CONTAINING FAMILY A MEMBER 8"/>
    <property type="match status" value="1"/>
</dbReference>
<dbReference type="GO" id="GO:1902388">
    <property type="term" value="F:ceramide 1-phosphate transfer activity"/>
    <property type="evidence" value="ECO:0007669"/>
    <property type="project" value="TreeGrafter"/>
</dbReference>
<evidence type="ECO:0000313" key="3">
    <source>
        <dbReference type="EMBL" id="CAG6606201.1"/>
    </source>
</evidence>